<feature type="non-terminal residue" evidence="3">
    <location>
        <position position="1"/>
    </location>
</feature>
<feature type="region of interest" description="Disordered" evidence="1">
    <location>
        <begin position="186"/>
        <end position="240"/>
    </location>
</feature>
<evidence type="ECO:0000313" key="3">
    <source>
        <dbReference type="EMBL" id="RDX80173.1"/>
    </source>
</evidence>
<reference evidence="3" key="1">
    <citation type="submission" date="2018-05" db="EMBL/GenBank/DDBJ databases">
        <title>Draft genome of Mucuna pruriens seed.</title>
        <authorList>
            <person name="Nnadi N.E."/>
            <person name="Vos R."/>
            <person name="Hasami M.H."/>
            <person name="Devisetty U.K."/>
            <person name="Aguiy J.C."/>
        </authorList>
    </citation>
    <scope>NUCLEOTIDE SEQUENCE [LARGE SCALE GENOMIC DNA]</scope>
    <source>
        <strain evidence="3">JCA_2017</strain>
    </source>
</reference>
<dbReference type="Pfam" id="PF25597">
    <property type="entry name" value="SH3_retrovirus"/>
    <property type="match status" value="1"/>
</dbReference>
<dbReference type="AlphaFoldDB" id="A0A371FQ16"/>
<dbReference type="STRING" id="157652.A0A371FQ16"/>
<accession>A0A371FQ16</accession>
<proteinExistence type="predicted"/>
<dbReference type="Proteomes" id="UP000257109">
    <property type="component" value="Unassembled WGS sequence"/>
</dbReference>
<evidence type="ECO:0000313" key="4">
    <source>
        <dbReference type="Proteomes" id="UP000257109"/>
    </source>
</evidence>
<gene>
    <name evidence="3" type="ORF">CR513_39306</name>
</gene>
<feature type="compositionally biased region" description="Acidic residues" evidence="1">
    <location>
        <begin position="192"/>
        <end position="216"/>
    </location>
</feature>
<dbReference type="EMBL" id="QJKJ01008307">
    <property type="protein sequence ID" value="RDX80173.1"/>
    <property type="molecule type" value="Genomic_DNA"/>
</dbReference>
<evidence type="ECO:0000259" key="2">
    <source>
        <dbReference type="Pfam" id="PF25597"/>
    </source>
</evidence>
<comment type="caution">
    <text evidence="3">The sequence shown here is derived from an EMBL/GenBank/DDBJ whole genome shotgun (WGS) entry which is preliminary data.</text>
</comment>
<dbReference type="PANTHER" id="PTHR42648">
    <property type="entry name" value="TRANSPOSASE, PUTATIVE-RELATED"/>
    <property type="match status" value="1"/>
</dbReference>
<sequence length="276" mass="30867">MGKQHSYKEEGMVGLIVVSNSSDMTYGFNCNSMFRCCATEDGFTEVWRYKLQKLKTLQSTKMVKGLPALKTPSKLCIDFLVGKQHRNTIPKTSSWRACQRLQLVHVDICGPIKPMSNSKMRENGIKRQLTASYTPQQNGVVKNRTIMNKTRTGVKLDDKSFKCVLLGVSEESKAYRLDDPASKRIVVSKDMGDEDGQNEFDEGNEDESSENEEEGGGGEVIPSSSESLDQGSPSLDEGRNRRLQVWMEDYVTDEGLGLSEDVNNFVMFVAADPMTF</sequence>
<feature type="domain" description="Retroviral polymerase SH3-like" evidence="2">
    <location>
        <begin position="150"/>
        <end position="191"/>
    </location>
</feature>
<evidence type="ECO:0000256" key="1">
    <source>
        <dbReference type="SAM" id="MobiDB-lite"/>
    </source>
</evidence>
<dbReference type="InterPro" id="IPR057670">
    <property type="entry name" value="SH3_retrovirus"/>
</dbReference>
<dbReference type="PANTHER" id="PTHR42648:SF18">
    <property type="entry name" value="RETROTRANSPOSON, UNCLASSIFIED-LIKE PROTEIN"/>
    <property type="match status" value="1"/>
</dbReference>
<dbReference type="InterPro" id="IPR039537">
    <property type="entry name" value="Retrotran_Ty1/copia-like"/>
</dbReference>
<name>A0A371FQ16_MUCPR</name>
<keyword evidence="4" id="KW-1185">Reference proteome</keyword>
<protein>
    <submittedName>
        <fullName evidence="3">Isoaspartyl peptidase/L-asparaginase 2</fullName>
    </submittedName>
</protein>
<organism evidence="3 4">
    <name type="scientific">Mucuna pruriens</name>
    <name type="common">Velvet bean</name>
    <name type="synonym">Dolichos pruriens</name>
    <dbReference type="NCBI Taxonomy" id="157652"/>
    <lineage>
        <taxon>Eukaryota</taxon>
        <taxon>Viridiplantae</taxon>
        <taxon>Streptophyta</taxon>
        <taxon>Embryophyta</taxon>
        <taxon>Tracheophyta</taxon>
        <taxon>Spermatophyta</taxon>
        <taxon>Magnoliopsida</taxon>
        <taxon>eudicotyledons</taxon>
        <taxon>Gunneridae</taxon>
        <taxon>Pentapetalae</taxon>
        <taxon>rosids</taxon>
        <taxon>fabids</taxon>
        <taxon>Fabales</taxon>
        <taxon>Fabaceae</taxon>
        <taxon>Papilionoideae</taxon>
        <taxon>50 kb inversion clade</taxon>
        <taxon>NPAAA clade</taxon>
        <taxon>indigoferoid/millettioid clade</taxon>
        <taxon>Phaseoleae</taxon>
        <taxon>Mucuna</taxon>
    </lineage>
</organism>